<dbReference type="SMART" id="SM00855">
    <property type="entry name" value="PGAM"/>
    <property type="match status" value="1"/>
</dbReference>
<dbReference type="OrthoDB" id="2185101at2"/>
<dbReference type="RefSeq" id="WP_027828384.1">
    <property type="nucleotide sequence ID" value="NZ_AUEH01000018.1"/>
</dbReference>
<name>A0A0R1XPR9_9LACO</name>
<dbReference type="Pfam" id="PF00300">
    <property type="entry name" value="His_Phos_1"/>
    <property type="match status" value="1"/>
</dbReference>
<evidence type="ECO:0000313" key="1">
    <source>
        <dbReference type="EMBL" id="KRM29737.1"/>
    </source>
</evidence>
<dbReference type="InterPro" id="IPR050275">
    <property type="entry name" value="PGM_Phosphatase"/>
</dbReference>
<dbReference type="PANTHER" id="PTHR48100">
    <property type="entry name" value="BROAD-SPECIFICITY PHOSPHATASE YOR283W-RELATED"/>
    <property type="match status" value="1"/>
</dbReference>
<gene>
    <name evidence="1" type="ORF">FC91_GL000442</name>
</gene>
<dbReference type="InterPro" id="IPR029033">
    <property type="entry name" value="His_PPase_superfam"/>
</dbReference>
<evidence type="ECO:0000313" key="2">
    <source>
        <dbReference type="Proteomes" id="UP000050949"/>
    </source>
</evidence>
<dbReference type="InterPro" id="IPR013078">
    <property type="entry name" value="His_Pase_superF_clade-1"/>
</dbReference>
<dbReference type="GeneID" id="78510306"/>
<organism evidence="1 2">
    <name type="scientific">Schleiferilactobacillus harbinensis DSM 16991</name>
    <dbReference type="NCBI Taxonomy" id="1122147"/>
    <lineage>
        <taxon>Bacteria</taxon>
        <taxon>Bacillati</taxon>
        <taxon>Bacillota</taxon>
        <taxon>Bacilli</taxon>
        <taxon>Lactobacillales</taxon>
        <taxon>Lactobacillaceae</taxon>
        <taxon>Schleiferilactobacillus</taxon>
    </lineage>
</organism>
<reference evidence="1 2" key="1">
    <citation type="journal article" date="2015" name="Genome Announc.">
        <title>Expanding the biotechnology potential of lactobacilli through comparative genomics of 213 strains and associated genera.</title>
        <authorList>
            <person name="Sun Z."/>
            <person name="Harris H.M."/>
            <person name="McCann A."/>
            <person name="Guo C."/>
            <person name="Argimon S."/>
            <person name="Zhang W."/>
            <person name="Yang X."/>
            <person name="Jeffery I.B."/>
            <person name="Cooney J.C."/>
            <person name="Kagawa T.F."/>
            <person name="Liu W."/>
            <person name="Song Y."/>
            <person name="Salvetti E."/>
            <person name="Wrobel A."/>
            <person name="Rasinkangas P."/>
            <person name="Parkhill J."/>
            <person name="Rea M.C."/>
            <person name="O'Sullivan O."/>
            <person name="Ritari J."/>
            <person name="Douillard F.P."/>
            <person name="Paul Ross R."/>
            <person name="Yang R."/>
            <person name="Briner A.E."/>
            <person name="Felis G.E."/>
            <person name="de Vos W.M."/>
            <person name="Barrangou R."/>
            <person name="Klaenhammer T.R."/>
            <person name="Caufield P.W."/>
            <person name="Cui Y."/>
            <person name="Zhang H."/>
            <person name="O'Toole P.W."/>
        </authorList>
    </citation>
    <scope>NUCLEOTIDE SEQUENCE [LARGE SCALE GENOMIC DNA]</scope>
    <source>
        <strain evidence="1 2">DSM 16991</strain>
    </source>
</reference>
<dbReference type="SUPFAM" id="SSF53254">
    <property type="entry name" value="Phosphoglycerate mutase-like"/>
    <property type="match status" value="1"/>
</dbReference>
<dbReference type="EMBL" id="AZFW01000011">
    <property type="protein sequence ID" value="KRM29737.1"/>
    <property type="molecule type" value="Genomic_DNA"/>
</dbReference>
<dbReference type="Gene3D" id="3.40.50.1240">
    <property type="entry name" value="Phosphoglycerate mutase-like"/>
    <property type="match status" value="1"/>
</dbReference>
<sequence>MRTIYLIRHGEPDTTIHDDVRRPLTPAGEQQALDLVPLFQNVTLDAVYASPFTRARTTVAPLASAHDLAVQLDMRLQERQLPGWLKDFSAYAKQQWQDLDYTQPGGESIHAVQQRYLSFFNGLPEAGTFAIGSHGMAMSSIVEYVNAGQGAAYFDTIQGHYGVVLQLIMAAGQPPRITPWPTR</sequence>
<evidence type="ECO:0008006" key="3">
    <source>
        <dbReference type="Google" id="ProtNLM"/>
    </source>
</evidence>
<dbReference type="AlphaFoldDB" id="A0A0R1XPR9"/>
<accession>A0A0R1XPR9</accession>
<protein>
    <recommendedName>
        <fullName evidence="3">Phosphoglycerate mutase</fullName>
    </recommendedName>
</protein>
<dbReference type="GO" id="GO:0016791">
    <property type="term" value="F:phosphatase activity"/>
    <property type="evidence" value="ECO:0007669"/>
    <property type="project" value="TreeGrafter"/>
</dbReference>
<dbReference type="PATRIC" id="fig|1122147.4.peg.460"/>
<dbReference type="CDD" id="cd07067">
    <property type="entry name" value="HP_PGM_like"/>
    <property type="match status" value="1"/>
</dbReference>
<comment type="caution">
    <text evidence="1">The sequence shown here is derived from an EMBL/GenBank/DDBJ whole genome shotgun (WGS) entry which is preliminary data.</text>
</comment>
<dbReference type="eggNOG" id="COG0406">
    <property type="taxonomic scope" value="Bacteria"/>
</dbReference>
<proteinExistence type="predicted"/>
<dbReference type="Proteomes" id="UP000050949">
    <property type="component" value="Unassembled WGS sequence"/>
</dbReference>